<comment type="caution">
    <text evidence="4">The sequence shown here is derived from an EMBL/GenBank/DDBJ whole genome shotgun (WGS) entry which is preliminary data.</text>
</comment>
<feature type="compositionally biased region" description="Polar residues" evidence="2">
    <location>
        <begin position="189"/>
        <end position="199"/>
    </location>
</feature>
<evidence type="ECO:0000313" key="4">
    <source>
        <dbReference type="EMBL" id="KAK3105698.1"/>
    </source>
</evidence>
<keyword evidence="5" id="KW-1185">Reference proteome</keyword>
<feature type="domain" description="CCHC-type" evidence="3">
    <location>
        <begin position="227"/>
        <end position="242"/>
    </location>
</feature>
<dbReference type="GO" id="GO:0003676">
    <property type="term" value="F:nucleic acid binding"/>
    <property type="evidence" value="ECO:0007669"/>
    <property type="project" value="InterPro"/>
</dbReference>
<sequence length="253" mass="28333">MQSEDSIETDPSTLHEKVSEDSFGISDAVTLFKNIVQNQFQTFSGQLKELQAASTESLTKKLKEGQSNKLKSEGNRIQFEFNGEVIESLEKLESRAFDNKDSQSISIISELKKKLETRNKHIRIADSSPAGWKTVNEYQISDVADNSDDERKIRSAENRALRQQRNNKRGRTHPYGSRPLPTAAGSAAQLPSATLSTPDGQRFQSQFGQSFRAKSQTRRVPQPYDICFSCFQTGHWKTNCPNLVKQSGNSGAK</sequence>
<evidence type="ECO:0000259" key="3">
    <source>
        <dbReference type="PROSITE" id="PS50158"/>
    </source>
</evidence>
<reference evidence="4" key="1">
    <citation type="submission" date="2019-08" db="EMBL/GenBank/DDBJ databases">
        <title>The improved chromosome-level genome for the pearl oyster Pinctada fucata martensii using PacBio sequencing and Hi-C.</title>
        <authorList>
            <person name="Zheng Z."/>
        </authorList>
    </citation>
    <scope>NUCLEOTIDE SEQUENCE</scope>
    <source>
        <strain evidence="4">ZZ-2019</strain>
        <tissue evidence="4">Adductor muscle</tissue>
    </source>
</reference>
<dbReference type="InterPro" id="IPR001878">
    <property type="entry name" value="Znf_CCHC"/>
</dbReference>
<proteinExistence type="predicted"/>
<dbReference type="GO" id="GO:0008270">
    <property type="term" value="F:zinc ion binding"/>
    <property type="evidence" value="ECO:0007669"/>
    <property type="project" value="UniProtKB-KW"/>
</dbReference>
<feature type="region of interest" description="Disordered" evidence="2">
    <location>
        <begin position="158"/>
        <end position="203"/>
    </location>
</feature>
<evidence type="ECO:0000313" key="5">
    <source>
        <dbReference type="Proteomes" id="UP001186944"/>
    </source>
</evidence>
<evidence type="ECO:0000256" key="2">
    <source>
        <dbReference type="SAM" id="MobiDB-lite"/>
    </source>
</evidence>
<dbReference type="SMART" id="SM00343">
    <property type="entry name" value="ZnF_C2HC"/>
    <property type="match status" value="1"/>
</dbReference>
<dbReference type="SUPFAM" id="SSF57756">
    <property type="entry name" value="Retrovirus zinc finger-like domains"/>
    <property type="match status" value="1"/>
</dbReference>
<organism evidence="4 5">
    <name type="scientific">Pinctada imbricata</name>
    <name type="common">Atlantic pearl-oyster</name>
    <name type="synonym">Pinctada martensii</name>
    <dbReference type="NCBI Taxonomy" id="66713"/>
    <lineage>
        <taxon>Eukaryota</taxon>
        <taxon>Metazoa</taxon>
        <taxon>Spiralia</taxon>
        <taxon>Lophotrochozoa</taxon>
        <taxon>Mollusca</taxon>
        <taxon>Bivalvia</taxon>
        <taxon>Autobranchia</taxon>
        <taxon>Pteriomorphia</taxon>
        <taxon>Pterioida</taxon>
        <taxon>Pterioidea</taxon>
        <taxon>Pteriidae</taxon>
        <taxon>Pinctada</taxon>
    </lineage>
</organism>
<gene>
    <name evidence="4" type="ORF">FSP39_003717</name>
</gene>
<protein>
    <recommendedName>
        <fullName evidence="3">CCHC-type domain-containing protein</fullName>
    </recommendedName>
</protein>
<dbReference type="AlphaFoldDB" id="A0AA89CCH4"/>
<evidence type="ECO:0000256" key="1">
    <source>
        <dbReference type="PROSITE-ProRule" id="PRU00047"/>
    </source>
</evidence>
<keyword evidence="1" id="KW-0479">Metal-binding</keyword>
<name>A0AA89CCH4_PINIB</name>
<keyword evidence="1" id="KW-0863">Zinc-finger</keyword>
<dbReference type="EMBL" id="VSWD01000003">
    <property type="protein sequence ID" value="KAK3105698.1"/>
    <property type="molecule type" value="Genomic_DNA"/>
</dbReference>
<dbReference type="PROSITE" id="PS50158">
    <property type="entry name" value="ZF_CCHC"/>
    <property type="match status" value="1"/>
</dbReference>
<dbReference type="Gene3D" id="4.10.60.10">
    <property type="entry name" value="Zinc finger, CCHC-type"/>
    <property type="match status" value="1"/>
</dbReference>
<dbReference type="Proteomes" id="UP001186944">
    <property type="component" value="Unassembled WGS sequence"/>
</dbReference>
<keyword evidence="1" id="KW-0862">Zinc</keyword>
<accession>A0AA89CCH4</accession>
<dbReference type="InterPro" id="IPR036875">
    <property type="entry name" value="Znf_CCHC_sf"/>
</dbReference>